<comment type="caution">
    <text evidence="2">The sequence shown here is derived from an EMBL/GenBank/DDBJ whole genome shotgun (WGS) entry which is preliminary data.</text>
</comment>
<accession>A0A392MIW3</accession>
<dbReference type="PANTHER" id="PTHR31983:SF22">
    <property type="entry name" value="GLUCAN ENDO-1,3-BETA-D-GLUCOSIDASE"/>
    <property type="match status" value="1"/>
</dbReference>
<dbReference type="AlphaFoldDB" id="A0A392MIW3"/>
<keyword evidence="3" id="KW-1185">Reference proteome</keyword>
<organism evidence="2 3">
    <name type="scientific">Trifolium medium</name>
    <dbReference type="NCBI Taxonomy" id="97028"/>
    <lineage>
        <taxon>Eukaryota</taxon>
        <taxon>Viridiplantae</taxon>
        <taxon>Streptophyta</taxon>
        <taxon>Embryophyta</taxon>
        <taxon>Tracheophyta</taxon>
        <taxon>Spermatophyta</taxon>
        <taxon>Magnoliopsida</taxon>
        <taxon>eudicotyledons</taxon>
        <taxon>Gunneridae</taxon>
        <taxon>Pentapetalae</taxon>
        <taxon>rosids</taxon>
        <taxon>fabids</taxon>
        <taxon>Fabales</taxon>
        <taxon>Fabaceae</taxon>
        <taxon>Papilionoideae</taxon>
        <taxon>50 kb inversion clade</taxon>
        <taxon>NPAAA clade</taxon>
        <taxon>Hologalegina</taxon>
        <taxon>IRL clade</taxon>
        <taxon>Trifolieae</taxon>
        <taxon>Trifolium</taxon>
    </lineage>
</organism>
<dbReference type="Pfam" id="PF03639">
    <property type="entry name" value="Glyco_hydro_81"/>
    <property type="match status" value="2"/>
</dbReference>
<evidence type="ECO:0000313" key="3">
    <source>
        <dbReference type="Proteomes" id="UP000265520"/>
    </source>
</evidence>
<feature type="non-terminal residue" evidence="2">
    <location>
        <position position="163"/>
    </location>
</feature>
<reference evidence="2 3" key="1">
    <citation type="journal article" date="2018" name="Front. Plant Sci.">
        <title>Red Clover (Trifolium pratense) and Zigzag Clover (T. medium) - A Picture of Genomic Similarities and Differences.</title>
        <authorList>
            <person name="Dluhosova J."/>
            <person name="Istvanek J."/>
            <person name="Nedelnik J."/>
            <person name="Repkova J."/>
        </authorList>
    </citation>
    <scope>NUCLEOTIDE SEQUENCE [LARGE SCALE GENOMIC DNA]</scope>
    <source>
        <strain evidence="3">cv. 10/8</strain>
        <tissue evidence="2">Leaf</tissue>
    </source>
</reference>
<sequence>MATTSTNDKKIKPFLFPNAHSTLLPDPYKFFSPNLLSAPRPTNSFFQNLVLKNGDQPEYFHPYLIKSSKSSLSVSYPSRFLNSKLNNGQVWILYASSPIRLSYGVSEVISEPFSDIIRIALLPDSDTKNEAVLDRYSSCYPVSGNAVFTRPFCIEYKWEKKGS</sequence>
<evidence type="ECO:0000313" key="2">
    <source>
        <dbReference type="EMBL" id="MCH86184.1"/>
    </source>
</evidence>
<proteinExistence type="predicted"/>
<feature type="domain" description="Glycosyl hydrolase family 81 N-terminal" evidence="1">
    <location>
        <begin position="84"/>
        <end position="159"/>
    </location>
</feature>
<dbReference type="EMBL" id="LXQA010009885">
    <property type="protein sequence ID" value="MCH86184.1"/>
    <property type="molecule type" value="Genomic_DNA"/>
</dbReference>
<dbReference type="InterPro" id="IPR005200">
    <property type="entry name" value="Endo-beta-glucanase"/>
</dbReference>
<feature type="domain" description="Glycosyl hydrolase family 81 N-terminal" evidence="1">
    <location>
        <begin position="37"/>
        <end position="79"/>
    </location>
</feature>
<dbReference type="Gene3D" id="2.70.98.30">
    <property type="entry name" value="Golgi alpha-mannosidase II, domain 4"/>
    <property type="match status" value="2"/>
</dbReference>
<dbReference type="InterPro" id="IPR040451">
    <property type="entry name" value="GH81_N"/>
</dbReference>
<protein>
    <submittedName>
        <fullName evidence="2">Endo-13(4)-beta-glucanase 1-like</fullName>
    </submittedName>
</protein>
<dbReference type="Proteomes" id="UP000265520">
    <property type="component" value="Unassembled WGS sequence"/>
</dbReference>
<evidence type="ECO:0000259" key="1">
    <source>
        <dbReference type="Pfam" id="PF03639"/>
    </source>
</evidence>
<gene>
    <name evidence="2" type="ORF">A2U01_0007038</name>
</gene>
<dbReference type="PANTHER" id="PTHR31983">
    <property type="entry name" value="ENDO-1,3(4)-BETA-GLUCANASE 1"/>
    <property type="match status" value="1"/>
</dbReference>
<name>A0A392MIW3_9FABA</name>
<dbReference type="GO" id="GO:0052861">
    <property type="term" value="F:endo-1,3(4)-beta-glucanase activity"/>
    <property type="evidence" value="ECO:0007669"/>
    <property type="project" value="InterPro"/>
</dbReference>